<organism evidence="1 2">
    <name type="scientific">Caerostris extrusa</name>
    <name type="common">Bark spider</name>
    <name type="synonym">Caerostris bankana</name>
    <dbReference type="NCBI Taxonomy" id="172846"/>
    <lineage>
        <taxon>Eukaryota</taxon>
        <taxon>Metazoa</taxon>
        <taxon>Ecdysozoa</taxon>
        <taxon>Arthropoda</taxon>
        <taxon>Chelicerata</taxon>
        <taxon>Arachnida</taxon>
        <taxon>Araneae</taxon>
        <taxon>Araneomorphae</taxon>
        <taxon>Entelegynae</taxon>
        <taxon>Araneoidea</taxon>
        <taxon>Araneidae</taxon>
        <taxon>Caerostris</taxon>
    </lineage>
</organism>
<dbReference type="AlphaFoldDB" id="A0AAV4VMF7"/>
<sequence length="102" mass="11844">MKETRLSFNSLEKIVRISFRMHLASAHLKISARFQTGAIHHHYRLSADLLLRVRSNMKGETLEVHIIAGRTSCLAPVPLCWVDFAQKFGLTVECWKIQSYFW</sequence>
<evidence type="ECO:0000313" key="2">
    <source>
        <dbReference type="Proteomes" id="UP001054945"/>
    </source>
</evidence>
<dbReference type="EMBL" id="BPLR01014690">
    <property type="protein sequence ID" value="GIY70575.1"/>
    <property type="molecule type" value="Genomic_DNA"/>
</dbReference>
<protein>
    <submittedName>
        <fullName evidence="1">Uncharacterized protein</fullName>
    </submittedName>
</protein>
<proteinExistence type="predicted"/>
<comment type="caution">
    <text evidence="1">The sequence shown here is derived from an EMBL/GenBank/DDBJ whole genome shotgun (WGS) entry which is preliminary data.</text>
</comment>
<name>A0AAV4VMF7_CAEEX</name>
<keyword evidence="2" id="KW-1185">Reference proteome</keyword>
<evidence type="ECO:0000313" key="1">
    <source>
        <dbReference type="EMBL" id="GIY70575.1"/>
    </source>
</evidence>
<gene>
    <name evidence="1" type="ORF">CEXT_701831</name>
</gene>
<reference evidence="1 2" key="1">
    <citation type="submission" date="2021-06" db="EMBL/GenBank/DDBJ databases">
        <title>Caerostris extrusa draft genome.</title>
        <authorList>
            <person name="Kono N."/>
            <person name="Arakawa K."/>
        </authorList>
    </citation>
    <scope>NUCLEOTIDE SEQUENCE [LARGE SCALE GENOMIC DNA]</scope>
</reference>
<accession>A0AAV4VMF7</accession>
<dbReference type="Proteomes" id="UP001054945">
    <property type="component" value="Unassembled WGS sequence"/>
</dbReference>